<dbReference type="OrthoDB" id="2497581at2759"/>
<feature type="chain" id="PRO_5009445767" description="DUF7143 domain-containing protein" evidence="1">
    <location>
        <begin position="19"/>
        <end position="191"/>
    </location>
</feature>
<feature type="domain" description="DUF7143" evidence="2">
    <location>
        <begin position="32"/>
        <end position="190"/>
    </location>
</feature>
<evidence type="ECO:0000313" key="3">
    <source>
        <dbReference type="EMBL" id="CZS95096.1"/>
    </source>
</evidence>
<protein>
    <recommendedName>
        <fullName evidence="2">DUF7143 domain-containing protein</fullName>
    </recommendedName>
</protein>
<evidence type="ECO:0000313" key="4">
    <source>
        <dbReference type="Proteomes" id="UP000178912"/>
    </source>
</evidence>
<proteinExistence type="predicted"/>
<name>A0A1E1KAJ6_9HELO</name>
<evidence type="ECO:0000259" key="2">
    <source>
        <dbReference type="Pfam" id="PF23631"/>
    </source>
</evidence>
<sequence length="191" mass="19760">MHATTLISALTFVGTALSVPLSLPRQANACFLVGKTTLPAEVVSAANFLAPLVTCSSSVKTISGVPDVTSGSTSFSSINFATSSQSPLTFALSEFATSTPLASTNLKLFQDRANVYTATEAGIRSAGGALAIKAPKFFLAFQIARIKAAQGVENKDPGQQVDHLLGKVTKNAVRESKATLDVITALSKVLA</sequence>
<accession>A0A1E1KAJ6</accession>
<dbReference type="InterPro" id="IPR055567">
    <property type="entry name" value="DUF7143"/>
</dbReference>
<reference evidence="4" key="1">
    <citation type="submission" date="2016-03" db="EMBL/GenBank/DDBJ databases">
        <authorList>
            <person name="Guldener U."/>
        </authorList>
    </citation>
    <scope>NUCLEOTIDE SEQUENCE [LARGE SCALE GENOMIC DNA]</scope>
    <source>
        <strain evidence="4">04CH-RAC-A.6.1</strain>
    </source>
</reference>
<evidence type="ECO:0000256" key="1">
    <source>
        <dbReference type="SAM" id="SignalP"/>
    </source>
</evidence>
<dbReference type="Pfam" id="PF23631">
    <property type="entry name" value="DUF7143"/>
    <property type="match status" value="1"/>
</dbReference>
<dbReference type="PANTHER" id="PTHR37592">
    <property type="match status" value="1"/>
</dbReference>
<dbReference type="AlphaFoldDB" id="A0A1E1KAJ6"/>
<organism evidence="3 4">
    <name type="scientific">Rhynchosporium agropyri</name>
    <dbReference type="NCBI Taxonomy" id="914238"/>
    <lineage>
        <taxon>Eukaryota</taxon>
        <taxon>Fungi</taxon>
        <taxon>Dikarya</taxon>
        <taxon>Ascomycota</taxon>
        <taxon>Pezizomycotina</taxon>
        <taxon>Leotiomycetes</taxon>
        <taxon>Helotiales</taxon>
        <taxon>Ploettnerulaceae</taxon>
        <taxon>Rhynchosporium</taxon>
    </lineage>
</organism>
<dbReference type="Proteomes" id="UP000178912">
    <property type="component" value="Unassembled WGS sequence"/>
</dbReference>
<dbReference type="PANTHER" id="PTHR37592:SF1">
    <property type="match status" value="1"/>
</dbReference>
<gene>
    <name evidence="3" type="ORF">RAG0_04883</name>
</gene>
<keyword evidence="4" id="KW-1185">Reference proteome</keyword>
<dbReference type="EMBL" id="FJUX01000021">
    <property type="protein sequence ID" value="CZS95096.1"/>
    <property type="molecule type" value="Genomic_DNA"/>
</dbReference>
<feature type="signal peptide" evidence="1">
    <location>
        <begin position="1"/>
        <end position="18"/>
    </location>
</feature>
<keyword evidence="1" id="KW-0732">Signal</keyword>